<gene>
    <name evidence="1" type="ORF">BTF1_25200</name>
</gene>
<dbReference type="AlphaFoldDB" id="A0A9W3JWR9"/>
<dbReference type="RefSeq" id="WP_000383003.1">
    <property type="nucleotide sequence ID" value="NC_018508.1"/>
</dbReference>
<protein>
    <recommendedName>
        <fullName evidence="3">SIR2-like domain-containing protein</fullName>
    </recommendedName>
</protein>
<dbReference type="KEGG" id="btn:BTF1_25200"/>
<dbReference type="Pfam" id="PF13289">
    <property type="entry name" value="SIR2_2"/>
    <property type="match status" value="1"/>
</dbReference>
<dbReference type="EMBL" id="CP003763">
    <property type="protein sequence ID" value="AFQ29203.1"/>
    <property type="molecule type" value="Genomic_DNA"/>
</dbReference>
<accession>A0A9W3JWR9</accession>
<reference evidence="1 2" key="1">
    <citation type="journal article" date="2013" name="Genome Announc.">
        <title>Complete Genome Sequence of Bacillus thuringiensis Serovar Israelensis Strain HD-789.</title>
        <authorList>
            <person name="Doggett N.A."/>
            <person name="Stubben C.J."/>
            <person name="Chertkov O."/>
            <person name="Bruce D.C."/>
            <person name="Detter J.C."/>
            <person name="Johnson S.L."/>
            <person name="Han C.S."/>
        </authorList>
    </citation>
    <scope>NUCLEOTIDE SEQUENCE [LARGE SCALE GENOMIC DNA]</scope>
    <source>
        <strain evidence="1 2">HD-789</strain>
    </source>
</reference>
<name>A0A9W3JWR9_BACTU</name>
<evidence type="ECO:0008006" key="3">
    <source>
        <dbReference type="Google" id="ProtNLM"/>
    </source>
</evidence>
<sequence length="434" mass="50453">MDVNLEKLRKDYQDDKIVPFIGAGLSVPFNVPNWKMLINNITEKYVAQEKAFIKEVVKEELRNNDYWGAIDALMKYVPMIDQDIQEEVVEIIKEKQTKLHDDSLHNYSDIGEMNFKLHLTTNYENLLDDYLKCDNRPILLKDIQFSTQRLFDEKRVCHLHGFTSNSGTIVLSRESYSNLYMENKYENLLKVVTGNKKLLFMGFSFDDQFVSTLIKDHKKYFNGTHYILLDNPTSEKVRELRTKYGLLTIPYQSESSSHTEEIRKILKYISEPITVEVGNANSNVSSGETASPIIIGAGLNDMDQNVENNLFYKKLKLENIDPLMIKLSSIFYISAEIYIRELRKVGISIEVIDAMLGKVFVKYMERYADTYNRYGDSQKFLEVVHKSLEGIEFGRYAELFKGNKSDENENRGLIHILAEEEEKGVWWGGRRLNE</sequence>
<evidence type="ECO:0000313" key="2">
    <source>
        <dbReference type="Proteomes" id="UP000005257"/>
    </source>
</evidence>
<proteinExistence type="predicted"/>
<dbReference type="Proteomes" id="UP000005257">
    <property type="component" value="Chromosome"/>
</dbReference>
<organism evidence="1 2">
    <name type="scientific">Bacillus thuringiensis HD-789</name>
    <dbReference type="NCBI Taxonomy" id="1217737"/>
    <lineage>
        <taxon>Bacteria</taxon>
        <taxon>Bacillati</taxon>
        <taxon>Bacillota</taxon>
        <taxon>Bacilli</taxon>
        <taxon>Bacillales</taxon>
        <taxon>Bacillaceae</taxon>
        <taxon>Bacillus</taxon>
        <taxon>Bacillus cereus group</taxon>
    </lineage>
</organism>
<evidence type="ECO:0000313" key="1">
    <source>
        <dbReference type="EMBL" id="AFQ29203.1"/>
    </source>
</evidence>